<dbReference type="Pfam" id="PF00531">
    <property type="entry name" value="Death"/>
    <property type="match status" value="1"/>
</dbReference>
<dbReference type="PROSITE" id="PS50168">
    <property type="entry name" value="DED"/>
    <property type="match status" value="1"/>
</dbReference>
<reference evidence="3" key="1">
    <citation type="submission" date="2022-03" db="EMBL/GenBank/DDBJ databases">
        <authorList>
            <person name="Tunstrom K."/>
        </authorList>
    </citation>
    <scope>NUCLEOTIDE SEQUENCE</scope>
</reference>
<dbReference type="InterPro" id="IPR011029">
    <property type="entry name" value="DEATH-like_dom_sf"/>
</dbReference>
<dbReference type="Gene3D" id="1.10.533.10">
    <property type="entry name" value="Death Domain, Fas"/>
    <property type="match status" value="2"/>
</dbReference>
<comment type="caution">
    <text evidence="3">The sequence shown here is derived from an EMBL/GenBank/DDBJ whole genome shotgun (WGS) entry which is preliminary data.</text>
</comment>
<protein>
    <recommendedName>
        <fullName evidence="5">Fas-associated death domain protein</fullName>
    </recommendedName>
</protein>
<dbReference type="EMBL" id="CAKOGL010000030">
    <property type="protein sequence ID" value="CAH2107294.1"/>
    <property type="molecule type" value="Genomic_DNA"/>
</dbReference>
<dbReference type="GO" id="GO:0007165">
    <property type="term" value="P:signal transduction"/>
    <property type="evidence" value="ECO:0007669"/>
    <property type="project" value="InterPro"/>
</dbReference>
<evidence type="ECO:0000313" key="4">
    <source>
        <dbReference type="Proteomes" id="UP001153954"/>
    </source>
</evidence>
<feature type="domain" description="DED" evidence="2">
    <location>
        <begin position="5"/>
        <end position="89"/>
    </location>
</feature>
<accession>A0AAU9V756</accession>
<dbReference type="PROSITE" id="PS50017">
    <property type="entry name" value="DEATH_DOMAIN"/>
    <property type="match status" value="1"/>
</dbReference>
<name>A0AAU9V756_EUPED</name>
<proteinExistence type="predicted"/>
<keyword evidence="4" id="KW-1185">Reference proteome</keyword>
<evidence type="ECO:0000313" key="3">
    <source>
        <dbReference type="EMBL" id="CAH2107294.1"/>
    </source>
</evidence>
<dbReference type="SUPFAM" id="SSF47986">
    <property type="entry name" value="DEATH domain"/>
    <property type="match status" value="2"/>
</dbReference>
<organism evidence="3 4">
    <name type="scientific">Euphydryas editha</name>
    <name type="common">Edith's checkerspot</name>
    <dbReference type="NCBI Taxonomy" id="104508"/>
    <lineage>
        <taxon>Eukaryota</taxon>
        <taxon>Metazoa</taxon>
        <taxon>Ecdysozoa</taxon>
        <taxon>Arthropoda</taxon>
        <taxon>Hexapoda</taxon>
        <taxon>Insecta</taxon>
        <taxon>Pterygota</taxon>
        <taxon>Neoptera</taxon>
        <taxon>Endopterygota</taxon>
        <taxon>Lepidoptera</taxon>
        <taxon>Glossata</taxon>
        <taxon>Ditrysia</taxon>
        <taxon>Papilionoidea</taxon>
        <taxon>Nymphalidae</taxon>
        <taxon>Nymphalinae</taxon>
        <taxon>Euphydryas</taxon>
    </lineage>
</organism>
<dbReference type="Proteomes" id="UP001153954">
    <property type="component" value="Unassembled WGS sequence"/>
</dbReference>
<evidence type="ECO:0000259" key="1">
    <source>
        <dbReference type="PROSITE" id="PS50017"/>
    </source>
</evidence>
<gene>
    <name evidence="3" type="ORF">EEDITHA_LOCUS21341</name>
</gene>
<evidence type="ECO:0000259" key="2">
    <source>
        <dbReference type="PROSITE" id="PS50168"/>
    </source>
</evidence>
<dbReference type="InterPro" id="IPR000488">
    <property type="entry name" value="Death_dom"/>
</dbReference>
<dbReference type="GO" id="GO:0042981">
    <property type="term" value="P:regulation of apoptotic process"/>
    <property type="evidence" value="ECO:0007669"/>
    <property type="project" value="InterPro"/>
</dbReference>
<dbReference type="CDD" id="cd01670">
    <property type="entry name" value="Death"/>
    <property type="match status" value="1"/>
</dbReference>
<dbReference type="InterPro" id="IPR001875">
    <property type="entry name" value="DED_dom"/>
</dbReference>
<feature type="domain" description="Death" evidence="1">
    <location>
        <begin position="134"/>
        <end position="217"/>
    </location>
</feature>
<evidence type="ECO:0008006" key="5">
    <source>
        <dbReference type="Google" id="ProtNLM"/>
    </source>
</evidence>
<sequence>MTLSEYTHLKQQIVVNVGKSDNHTHLLNKLKEFYKDDIDSDRRFEQIITIGQLLKILEIRYILSEENVGPLKEIARRLSDSELLKKICDYEGNHIAKEYVNQYVIENQPTATILENKENTFNNYAISEINSMKKHRIKETLVEEVGKYWRDLGRNLKIRECKIDEIDLKYNNVEDKTSELINLFFNKADKQRWFFVLCEALDKSRRKDLTKTLQEIMTMNM</sequence>
<dbReference type="AlphaFoldDB" id="A0AAU9V756"/>